<reference evidence="5" key="2">
    <citation type="submission" date="2025-08" db="UniProtKB">
        <authorList>
            <consortium name="Ensembl"/>
        </authorList>
    </citation>
    <scope>IDENTIFICATION</scope>
</reference>
<dbReference type="GO" id="GO:0019901">
    <property type="term" value="F:protein kinase binding"/>
    <property type="evidence" value="ECO:0007669"/>
    <property type="project" value="InterPro"/>
</dbReference>
<gene>
    <name evidence="5" type="primary">CCNY</name>
</gene>
<dbReference type="PIRSF" id="PIRSF028934">
    <property type="entry name" value="Cyclin_CG14939"/>
    <property type="match status" value="1"/>
</dbReference>
<organism evidence="5 6">
    <name type="scientific">Sparus aurata</name>
    <name type="common">Gilthead sea bream</name>
    <dbReference type="NCBI Taxonomy" id="8175"/>
    <lineage>
        <taxon>Eukaryota</taxon>
        <taxon>Metazoa</taxon>
        <taxon>Chordata</taxon>
        <taxon>Craniata</taxon>
        <taxon>Vertebrata</taxon>
        <taxon>Euteleostomi</taxon>
        <taxon>Actinopterygii</taxon>
        <taxon>Neopterygii</taxon>
        <taxon>Teleostei</taxon>
        <taxon>Neoteleostei</taxon>
        <taxon>Acanthomorphata</taxon>
        <taxon>Eupercaria</taxon>
        <taxon>Spariformes</taxon>
        <taxon>Sparidae</taxon>
        <taxon>Sparus</taxon>
    </lineage>
</organism>
<name>A0A671YVY3_SPAAU</name>
<keyword evidence="2 3" id="KW-0195">Cyclin</keyword>
<evidence type="ECO:0000313" key="5">
    <source>
        <dbReference type="Ensembl" id="ENSSAUP00010065279.1"/>
    </source>
</evidence>
<dbReference type="InterPro" id="IPR006671">
    <property type="entry name" value="Cyclin_N"/>
</dbReference>
<dbReference type="CDD" id="cd20540">
    <property type="entry name" value="CYCLIN_CCNY_like"/>
    <property type="match status" value="1"/>
</dbReference>
<comment type="similarity">
    <text evidence="1">Belongs to the cyclin family. Cyclin Y subfamily.</text>
</comment>
<dbReference type="Pfam" id="PF00134">
    <property type="entry name" value="Cyclin_N"/>
    <property type="match status" value="1"/>
</dbReference>
<accession>A0A671YVY3</accession>
<dbReference type="InterPro" id="IPR036915">
    <property type="entry name" value="Cyclin-like_sf"/>
</dbReference>
<dbReference type="FunFam" id="1.10.472.10:FF:000011">
    <property type="entry name" value="Cyclin-Y isoform 1"/>
    <property type="match status" value="1"/>
</dbReference>
<dbReference type="Ensembl" id="ENSSAUT00010068365.1">
    <property type="protein sequence ID" value="ENSSAUP00010065279.1"/>
    <property type="gene ID" value="ENSSAUG00010026116.1"/>
</dbReference>
<dbReference type="SUPFAM" id="SSF47954">
    <property type="entry name" value="Cyclin-like"/>
    <property type="match status" value="1"/>
</dbReference>
<feature type="domain" description="Cyclin-like" evidence="4">
    <location>
        <begin position="155"/>
        <end position="240"/>
    </location>
</feature>
<evidence type="ECO:0000256" key="1">
    <source>
        <dbReference type="ARBA" id="ARBA00005463"/>
    </source>
</evidence>
<evidence type="ECO:0000313" key="6">
    <source>
        <dbReference type="Proteomes" id="UP000472265"/>
    </source>
</evidence>
<evidence type="ECO:0000256" key="3">
    <source>
        <dbReference type="RuleBase" id="RU000383"/>
    </source>
</evidence>
<dbReference type="Gene3D" id="1.10.472.10">
    <property type="entry name" value="Cyclin-like"/>
    <property type="match status" value="1"/>
</dbReference>
<keyword evidence="6" id="KW-1185">Reference proteome</keyword>
<dbReference type="InterPro" id="IPR012399">
    <property type="entry name" value="Cyclin_Y"/>
</dbReference>
<dbReference type="PANTHER" id="PTHR14248">
    <property type="entry name" value="CYCLIN Y, ISOFORM A"/>
    <property type="match status" value="1"/>
</dbReference>
<evidence type="ECO:0000256" key="2">
    <source>
        <dbReference type="ARBA" id="ARBA00023127"/>
    </source>
</evidence>
<dbReference type="GeneTree" id="ENSGT00940000154453"/>
<dbReference type="Proteomes" id="UP000472265">
    <property type="component" value="Chromosome 21"/>
</dbReference>
<protein>
    <submittedName>
        <fullName evidence="5">Cyclin Y</fullName>
    </submittedName>
</protein>
<dbReference type="InterPro" id="IPR013763">
    <property type="entry name" value="Cyclin-like_dom"/>
</dbReference>
<reference evidence="5" key="3">
    <citation type="submission" date="2025-09" db="UniProtKB">
        <authorList>
            <consortium name="Ensembl"/>
        </authorList>
    </citation>
    <scope>IDENTIFICATION</scope>
</reference>
<proteinExistence type="inferred from homology"/>
<reference evidence="5" key="1">
    <citation type="submission" date="2021-04" db="EMBL/GenBank/DDBJ databases">
        <authorList>
            <consortium name="Wellcome Sanger Institute Data Sharing"/>
        </authorList>
    </citation>
    <scope>NUCLEOTIDE SEQUENCE [LARGE SCALE GENOMIC DNA]</scope>
</reference>
<dbReference type="AlphaFoldDB" id="A0A671YVY3"/>
<evidence type="ECO:0000259" key="4">
    <source>
        <dbReference type="SMART" id="SM00385"/>
    </source>
</evidence>
<sequence length="323" mass="37199">MGSTTSCCVSGSPKLRRNAHSRLESYHQESDLSREETGCNLQHISDRENVDELNMAHNPSDHPRASTIFLSKSQNDVRDKRKSLFINNVSHGSLRRKYSSCSTIFLDDNTVSQPNLKYTIKCVALAIYYHIKNRWKSEVPLDYNHSDPEQKQIYRFVRTLFSAAQLTSECAIVTLVYLERLLTYAEIDICPGNWKRIVLGAILLASKVWDDQAVWNVDYCQILKDITVEDMNELERQFLELLQFNINVPSSVYAKYYFDLRSLSESNNLSFPLEPLSRDKAQKLEAISRLCDDRYKDARRAARKRSASVDNLCGIRWVPAILS</sequence>
<dbReference type="SMART" id="SM00385">
    <property type="entry name" value="CYCLIN"/>
    <property type="match status" value="1"/>
</dbReference>